<feature type="region of interest" description="Disordered" evidence="9">
    <location>
        <begin position="94"/>
        <end position="113"/>
    </location>
</feature>
<dbReference type="AlphaFoldDB" id="A0A3L6SXX1"/>
<evidence type="ECO:0000256" key="3">
    <source>
        <dbReference type="ARBA" id="ARBA00007853"/>
    </source>
</evidence>
<comment type="similarity">
    <text evidence="3">Belongs to the ARF family.</text>
</comment>
<keyword evidence="5" id="KW-0238">DNA-binding</keyword>
<comment type="function">
    <text evidence="1">Auxin response factors (ARFs) are transcriptional factors that bind specifically to the DNA sequence 5'-TGTCTC-3' found in the auxin-responsive promoter elements (AuxREs).</text>
</comment>
<dbReference type="Pfam" id="PF06507">
    <property type="entry name" value="ARF_AD"/>
    <property type="match status" value="1"/>
</dbReference>
<dbReference type="SUPFAM" id="SSF54277">
    <property type="entry name" value="CAD &amp; PB1 domains"/>
    <property type="match status" value="1"/>
</dbReference>
<dbReference type="SUPFAM" id="SSF101936">
    <property type="entry name" value="DNA-binding pseudobarrel domain"/>
    <property type="match status" value="1"/>
</dbReference>
<evidence type="ECO:0000259" key="11">
    <source>
        <dbReference type="PROSITE" id="PS51745"/>
    </source>
</evidence>
<dbReference type="FunFam" id="2.40.330.10:FF:000001">
    <property type="entry name" value="Auxin response factor"/>
    <property type="match status" value="1"/>
</dbReference>
<dbReference type="InterPro" id="IPR010525">
    <property type="entry name" value="ARF_dom"/>
</dbReference>
<dbReference type="InterPro" id="IPR015300">
    <property type="entry name" value="DNA-bd_pseudobarrel_sf"/>
</dbReference>
<dbReference type="InterPro" id="IPR044835">
    <property type="entry name" value="ARF_plant"/>
</dbReference>
<name>A0A3L6SXX1_PANMI</name>
<keyword evidence="13" id="KW-1185">Reference proteome</keyword>
<dbReference type="SMART" id="SM01019">
    <property type="entry name" value="B3"/>
    <property type="match status" value="1"/>
</dbReference>
<dbReference type="PROSITE" id="PS51745">
    <property type="entry name" value="PB1"/>
    <property type="match status" value="1"/>
</dbReference>
<evidence type="ECO:0000313" key="13">
    <source>
        <dbReference type="Proteomes" id="UP000275267"/>
    </source>
</evidence>
<dbReference type="InterPro" id="IPR053793">
    <property type="entry name" value="PB1-like"/>
</dbReference>
<dbReference type="PANTHER" id="PTHR31384">
    <property type="entry name" value="AUXIN RESPONSE FACTOR 4-RELATED"/>
    <property type="match status" value="1"/>
</dbReference>
<keyword evidence="4" id="KW-0805">Transcription regulation</keyword>
<evidence type="ECO:0000256" key="8">
    <source>
        <dbReference type="ARBA" id="ARBA00023294"/>
    </source>
</evidence>
<feature type="region of interest" description="Disordered" evidence="9">
    <location>
        <begin position="366"/>
        <end position="403"/>
    </location>
</feature>
<evidence type="ECO:0000256" key="9">
    <source>
        <dbReference type="SAM" id="MobiDB-lite"/>
    </source>
</evidence>
<dbReference type="InterPro" id="IPR033389">
    <property type="entry name" value="AUX/IAA_dom"/>
</dbReference>
<dbReference type="GO" id="GO:0006355">
    <property type="term" value="P:regulation of DNA-templated transcription"/>
    <property type="evidence" value="ECO:0007669"/>
    <property type="project" value="InterPro"/>
</dbReference>
<evidence type="ECO:0000259" key="10">
    <source>
        <dbReference type="PROSITE" id="PS50863"/>
    </source>
</evidence>
<reference evidence="13" key="1">
    <citation type="journal article" date="2019" name="Nat. Commun.">
        <title>The genome of broomcorn millet.</title>
        <authorList>
            <person name="Zou C."/>
            <person name="Miki D."/>
            <person name="Li D."/>
            <person name="Tang Q."/>
            <person name="Xiao L."/>
            <person name="Rajput S."/>
            <person name="Deng P."/>
            <person name="Jia W."/>
            <person name="Huang R."/>
            <person name="Zhang M."/>
            <person name="Sun Y."/>
            <person name="Hu J."/>
            <person name="Fu X."/>
            <person name="Schnable P.S."/>
            <person name="Li F."/>
            <person name="Zhang H."/>
            <person name="Feng B."/>
            <person name="Zhu X."/>
            <person name="Liu R."/>
            <person name="Schnable J.C."/>
            <person name="Zhu J.-K."/>
            <person name="Zhang H."/>
        </authorList>
    </citation>
    <scope>NUCLEOTIDE SEQUENCE [LARGE SCALE GENOMIC DNA]</scope>
</reference>
<dbReference type="FunFam" id="3.10.20.90:FF:000047">
    <property type="entry name" value="Auxin response factor"/>
    <property type="match status" value="1"/>
</dbReference>
<dbReference type="Gene3D" id="2.40.330.10">
    <property type="entry name" value="DNA-binding pseudobarrel domain"/>
    <property type="match status" value="1"/>
</dbReference>
<comment type="subcellular location">
    <subcellularLocation>
        <location evidence="2">Nucleus</location>
    </subcellularLocation>
</comment>
<organism evidence="12 13">
    <name type="scientific">Panicum miliaceum</name>
    <name type="common">Proso millet</name>
    <name type="synonym">Broomcorn millet</name>
    <dbReference type="NCBI Taxonomy" id="4540"/>
    <lineage>
        <taxon>Eukaryota</taxon>
        <taxon>Viridiplantae</taxon>
        <taxon>Streptophyta</taxon>
        <taxon>Embryophyta</taxon>
        <taxon>Tracheophyta</taxon>
        <taxon>Spermatophyta</taxon>
        <taxon>Magnoliopsida</taxon>
        <taxon>Liliopsida</taxon>
        <taxon>Poales</taxon>
        <taxon>Poaceae</taxon>
        <taxon>PACMAD clade</taxon>
        <taxon>Panicoideae</taxon>
        <taxon>Panicodae</taxon>
        <taxon>Paniceae</taxon>
        <taxon>Panicinae</taxon>
        <taxon>Panicum</taxon>
        <taxon>Panicum sect. Panicum</taxon>
    </lineage>
</organism>
<accession>A0A3L6SXX1</accession>
<dbReference type="EMBL" id="PQIB02000003">
    <property type="protein sequence ID" value="RLN29332.1"/>
    <property type="molecule type" value="Genomic_DNA"/>
</dbReference>
<feature type="domain" description="TF-B3" evidence="10">
    <location>
        <begin position="126"/>
        <end position="228"/>
    </location>
</feature>
<feature type="compositionally biased region" description="Polar residues" evidence="9">
    <location>
        <begin position="393"/>
        <end position="403"/>
    </location>
</feature>
<keyword evidence="7" id="KW-0539">Nucleus</keyword>
<evidence type="ECO:0000256" key="5">
    <source>
        <dbReference type="ARBA" id="ARBA00023125"/>
    </source>
</evidence>
<dbReference type="GO" id="GO:0003677">
    <property type="term" value="F:DNA binding"/>
    <property type="evidence" value="ECO:0007669"/>
    <property type="project" value="UniProtKB-KW"/>
</dbReference>
<dbReference type="PROSITE" id="PS50863">
    <property type="entry name" value="B3"/>
    <property type="match status" value="1"/>
</dbReference>
<gene>
    <name evidence="12" type="ORF">C2845_PM05G18080</name>
</gene>
<dbReference type="Gene3D" id="3.10.20.90">
    <property type="entry name" value="Phosphatidylinositol 3-kinase Catalytic Subunit, Chain A, domain 1"/>
    <property type="match status" value="1"/>
</dbReference>
<protein>
    <submittedName>
        <fullName evidence="12">Uncharacterized protein</fullName>
    </submittedName>
</protein>
<dbReference type="OrthoDB" id="1934379at2759"/>
<dbReference type="Pfam" id="PF02309">
    <property type="entry name" value="AUX_IAA"/>
    <property type="match status" value="1"/>
</dbReference>
<proteinExistence type="inferred from homology"/>
<dbReference type="GO" id="GO:0009734">
    <property type="term" value="P:auxin-activated signaling pathway"/>
    <property type="evidence" value="ECO:0007669"/>
    <property type="project" value="UniProtKB-KW"/>
</dbReference>
<evidence type="ECO:0000256" key="4">
    <source>
        <dbReference type="ARBA" id="ARBA00023015"/>
    </source>
</evidence>
<comment type="caution">
    <text evidence="12">The sequence shown here is derived from an EMBL/GenBank/DDBJ whole genome shotgun (WGS) entry which is preliminary data.</text>
</comment>
<dbReference type="PANTHER" id="PTHR31384:SF40">
    <property type="entry name" value="AUXIN RESPONSE FACTOR 24"/>
    <property type="match status" value="1"/>
</dbReference>
<dbReference type="GO" id="GO:0005634">
    <property type="term" value="C:nucleus"/>
    <property type="evidence" value="ECO:0007669"/>
    <property type="project" value="UniProtKB-SubCell"/>
</dbReference>
<evidence type="ECO:0000256" key="7">
    <source>
        <dbReference type="ARBA" id="ARBA00023242"/>
    </source>
</evidence>
<evidence type="ECO:0000256" key="1">
    <source>
        <dbReference type="ARBA" id="ARBA00003182"/>
    </source>
</evidence>
<evidence type="ECO:0000256" key="2">
    <source>
        <dbReference type="ARBA" id="ARBA00004123"/>
    </source>
</evidence>
<sequence length="403" mass="44236">MAAAAAGGGGGGGGPEAGGGGKDALFVELWKACAGPLSSVPPLGEKVYYFPQGHIEQVEASTNQLAEQQGTPLYNLPWKIPCKLMNIELKKRDENTTTTVESDDPEEEVVPNAPPATNEQLRIHSFCKTLTASDTSTHGGFSVLRRHADECLPPLDMSQHPPNQELLAKDLHGVEWRFRHIFRGQPRRHLLQSGWSVFVSAKRLVAGDAFIFLRTSPAEFVVSRDGYYESLKRNYSIGMRFKMRFEGEEAAEQKFTGTIVGIGASDPSGWADSKWRSLKVHKQGSALSRSVDLTKFTCYDELIAELDQMIGFDGELSSPQKNWLVVYTDNEGDMMLVGDDPWNEFCNMVHKISIYTREEVEKMNPGALNSRSEDSLSDSLGRGLGSKEAPGGPSTSSLNSENC</sequence>
<keyword evidence="8" id="KW-0927">Auxin signaling pathway</keyword>
<keyword evidence="6" id="KW-0804">Transcription</keyword>
<evidence type="ECO:0000313" key="12">
    <source>
        <dbReference type="EMBL" id="RLN29332.1"/>
    </source>
</evidence>
<dbReference type="Proteomes" id="UP000275267">
    <property type="component" value="Unassembled WGS sequence"/>
</dbReference>
<dbReference type="InterPro" id="IPR003340">
    <property type="entry name" value="B3_DNA-bd"/>
</dbReference>
<dbReference type="CDD" id="cd10017">
    <property type="entry name" value="B3_DNA"/>
    <property type="match status" value="1"/>
</dbReference>
<dbReference type="STRING" id="4540.A0A3L6SXX1"/>
<evidence type="ECO:0000256" key="6">
    <source>
        <dbReference type="ARBA" id="ARBA00023163"/>
    </source>
</evidence>
<feature type="domain" description="PB1" evidence="11">
    <location>
        <begin position="275"/>
        <end position="357"/>
    </location>
</feature>